<evidence type="ECO:0000313" key="2">
    <source>
        <dbReference type="Proteomes" id="UP000823775"/>
    </source>
</evidence>
<reference evidence="1 2" key="1">
    <citation type="journal article" date="2021" name="BMC Genomics">
        <title>Datura genome reveals duplications of psychoactive alkaloid biosynthetic genes and high mutation rate following tissue culture.</title>
        <authorList>
            <person name="Rajewski A."/>
            <person name="Carter-House D."/>
            <person name="Stajich J."/>
            <person name="Litt A."/>
        </authorList>
    </citation>
    <scope>NUCLEOTIDE SEQUENCE [LARGE SCALE GENOMIC DNA]</scope>
    <source>
        <strain evidence="1">AR-01</strain>
    </source>
</reference>
<sequence>MEKNGRECATGAGGAGVERKIRGRKIEVGFGVLRPAVRGEAERRSAEGGAAVGFPVTVRNKGRDLEMVVHRSKRKEKEGGRLGCAAVGCW</sequence>
<dbReference type="EMBL" id="JACEIK010002495">
    <property type="protein sequence ID" value="MCD9561534.1"/>
    <property type="molecule type" value="Genomic_DNA"/>
</dbReference>
<name>A0ABS8URK3_DATST</name>
<dbReference type="Proteomes" id="UP000823775">
    <property type="component" value="Unassembled WGS sequence"/>
</dbReference>
<protein>
    <submittedName>
        <fullName evidence="1">Uncharacterized protein</fullName>
    </submittedName>
</protein>
<organism evidence="1 2">
    <name type="scientific">Datura stramonium</name>
    <name type="common">Jimsonweed</name>
    <name type="synonym">Common thornapple</name>
    <dbReference type="NCBI Taxonomy" id="4076"/>
    <lineage>
        <taxon>Eukaryota</taxon>
        <taxon>Viridiplantae</taxon>
        <taxon>Streptophyta</taxon>
        <taxon>Embryophyta</taxon>
        <taxon>Tracheophyta</taxon>
        <taxon>Spermatophyta</taxon>
        <taxon>Magnoliopsida</taxon>
        <taxon>eudicotyledons</taxon>
        <taxon>Gunneridae</taxon>
        <taxon>Pentapetalae</taxon>
        <taxon>asterids</taxon>
        <taxon>lamiids</taxon>
        <taxon>Solanales</taxon>
        <taxon>Solanaceae</taxon>
        <taxon>Solanoideae</taxon>
        <taxon>Datureae</taxon>
        <taxon>Datura</taxon>
    </lineage>
</organism>
<gene>
    <name evidence="1" type="ORF">HAX54_020700</name>
</gene>
<proteinExistence type="predicted"/>
<evidence type="ECO:0000313" key="1">
    <source>
        <dbReference type="EMBL" id="MCD9561534.1"/>
    </source>
</evidence>
<comment type="caution">
    <text evidence="1">The sequence shown here is derived from an EMBL/GenBank/DDBJ whole genome shotgun (WGS) entry which is preliminary data.</text>
</comment>
<keyword evidence="2" id="KW-1185">Reference proteome</keyword>
<accession>A0ABS8URK3</accession>